<dbReference type="GO" id="GO:0016887">
    <property type="term" value="F:ATP hydrolysis activity"/>
    <property type="evidence" value="ECO:0007669"/>
    <property type="project" value="InterPro"/>
</dbReference>
<evidence type="ECO:0000313" key="5">
    <source>
        <dbReference type="EMBL" id="SJZ55677.1"/>
    </source>
</evidence>
<keyword evidence="2" id="KW-0547">Nucleotide-binding</keyword>
<dbReference type="Pfam" id="PF00005">
    <property type="entry name" value="ABC_tran"/>
    <property type="match status" value="1"/>
</dbReference>
<dbReference type="PROSITE" id="PS50893">
    <property type="entry name" value="ABC_TRANSPORTER_2"/>
    <property type="match status" value="1"/>
</dbReference>
<dbReference type="PANTHER" id="PTHR24220:SF86">
    <property type="entry name" value="ABC TRANSPORTER ABCH.1"/>
    <property type="match status" value="1"/>
</dbReference>
<sequence length="223" mass="25001">MIEINNLNKSYLMKSESLHVLKNIDLHVEEGDYIAILGKSGSGKTTLMNIIGCMDTLDDGSYCLDKIETSHLSQNELARIRNEKIGFIFQKYHLISTYTVLQNVILPLIIRGVSRNEAIEKANAMLKLVGLDNRGKHKPHELSGGQQQRVAIARALVTEPKILLADEPTGALDSKTGEEILELFKLLHQQGHTIVVITHDVKVAKLSEKIFYLEDGRFIETEI</sequence>
<keyword evidence="3 5" id="KW-0067">ATP-binding</keyword>
<dbReference type="GO" id="GO:0022857">
    <property type="term" value="F:transmembrane transporter activity"/>
    <property type="evidence" value="ECO:0007669"/>
    <property type="project" value="TreeGrafter"/>
</dbReference>
<keyword evidence="1" id="KW-0813">Transport</keyword>
<keyword evidence="6" id="KW-1185">Reference proteome</keyword>
<dbReference type="STRING" id="118967.SAMN02745191_0957"/>
<name>A0A1T4LM52_9FIRM</name>
<protein>
    <submittedName>
        <fullName evidence="5">Putative ABC transport system ATP-binding protein</fullName>
    </submittedName>
</protein>
<reference evidence="6" key="1">
    <citation type="submission" date="2017-02" db="EMBL/GenBank/DDBJ databases">
        <authorList>
            <person name="Varghese N."/>
            <person name="Submissions S."/>
        </authorList>
    </citation>
    <scope>NUCLEOTIDE SEQUENCE [LARGE SCALE GENOMIC DNA]</scope>
    <source>
        <strain evidence="6">ATCC 25662</strain>
    </source>
</reference>
<dbReference type="SUPFAM" id="SSF52540">
    <property type="entry name" value="P-loop containing nucleoside triphosphate hydrolases"/>
    <property type="match status" value="1"/>
</dbReference>
<dbReference type="GO" id="GO:0005524">
    <property type="term" value="F:ATP binding"/>
    <property type="evidence" value="ECO:0007669"/>
    <property type="project" value="UniProtKB-KW"/>
</dbReference>
<dbReference type="EMBL" id="FUWY01000002">
    <property type="protein sequence ID" value="SJZ55677.1"/>
    <property type="molecule type" value="Genomic_DNA"/>
</dbReference>
<evidence type="ECO:0000313" key="6">
    <source>
        <dbReference type="Proteomes" id="UP000243297"/>
    </source>
</evidence>
<dbReference type="InterPro" id="IPR003593">
    <property type="entry name" value="AAA+_ATPase"/>
</dbReference>
<feature type="domain" description="ABC transporter" evidence="4">
    <location>
        <begin position="2"/>
        <end position="223"/>
    </location>
</feature>
<gene>
    <name evidence="5" type="ORF">SAMN02745191_0957</name>
</gene>
<dbReference type="InterPro" id="IPR017871">
    <property type="entry name" value="ABC_transporter-like_CS"/>
</dbReference>
<evidence type="ECO:0000256" key="3">
    <source>
        <dbReference type="ARBA" id="ARBA00022840"/>
    </source>
</evidence>
<dbReference type="SMART" id="SM00382">
    <property type="entry name" value="AAA"/>
    <property type="match status" value="1"/>
</dbReference>
<dbReference type="OrthoDB" id="9782239at2"/>
<proteinExistence type="predicted"/>
<dbReference type="GO" id="GO:0005886">
    <property type="term" value="C:plasma membrane"/>
    <property type="evidence" value="ECO:0007669"/>
    <property type="project" value="TreeGrafter"/>
</dbReference>
<dbReference type="AlphaFoldDB" id="A0A1T4LM52"/>
<dbReference type="PROSITE" id="PS00211">
    <property type="entry name" value="ABC_TRANSPORTER_1"/>
    <property type="match status" value="1"/>
</dbReference>
<evidence type="ECO:0000256" key="1">
    <source>
        <dbReference type="ARBA" id="ARBA00022448"/>
    </source>
</evidence>
<dbReference type="FunFam" id="3.40.50.300:FF:000032">
    <property type="entry name" value="Export ABC transporter ATP-binding protein"/>
    <property type="match status" value="1"/>
</dbReference>
<dbReference type="Gene3D" id="3.40.50.300">
    <property type="entry name" value="P-loop containing nucleotide triphosphate hydrolases"/>
    <property type="match status" value="1"/>
</dbReference>
<dbReference type="InterPro" id="IPR015854">
    <property type="entry name" value="ABC_transpr_LolD-like"/>
</dbReference>
<evidence type="ECO:0000259" key="4">
    <source>
        <dbReference type="PROSITE" id="PS50893"/>
    </source>
</evidence>
<dbReference type="CDD" id="cd03255">
    <property type="entry name" value="ABC_MJ0796_LolCDE_FtsE"/>
    <property type="match status" value="1"/>
</dbReference>
<dbReference type="InterPro" id="IPR003439">
    <property type="entry name" value="ABC_transporter-like_ATP-bd"/>
</dbReference>
<dbReference type="PANTHER" id="PTHR24220">
    <property type="entry name" value="IMPORT ATP-BINDING PROTEIN"/>
    <property type="match status" value="1"/>
</dbReference>
<dbReference type="InterPro" id="IPR027417">
    <property type="entry name" value="P-loop_NTPase"/>
</dbReference>
<dbReference type="RefSeq" id="WP_078711382.1">
    <property type="nucleotide sequence ID" value="NZ_FUWY01000002.1"/>
</dbReference>
<accession>A0A1T4LM52</accession>
<dbReference type="GO" id="GO:0098796">
    <property type="term" value="C:membrane protein complex"/>
    <property type="evidence" value="ECO:0007669"/>
    <property type="project" value="UniProtKB-ARBA"/>
</dbReference>
<dbReference type="Proteomes" id="UP000243297">
    <property type="component" value="Unassembled WGS sequence"/>
</dbReference>
<organism evidence="5 6">
    <name type="scientific">Anaerorhabdus furcosa</name>
    <dbReference type="NCBI Taxonomy" id="118967"/>
    <lineage>
        <taxon>Bacteria</taxon>
        <taxon>Bacillati</taxon>
        <taxon>Bacillota</taxon>
        <taxon>Erysipelotrichia</taxon>
        <taxon>Erysipelotrichales</taxon>
        <taxon>Erysipelotrichaceae</taxon>
        <taxon>Anaerorhabdus</taxon>
    </lineage>
</organism>
<evidence type="ECO:0000256" key="2">
    <source>
        <dbReference type="ARBA" id="ARBA00022741"/>
    </source>
</evidence>
<dbReference type="InterPro" id="IPR017911">
    <property type="entry name" value="MacB-like_ATP-bd"/>
</dbReference>